<reference evidence="2 3" key="1">
    <citation type="journal article" date="2011" name="J. Bacteriol.">
        <title>Genome sequence of Chthoniobacter flavus Ellin428, an aerobic heterotrophic soil bacterium.</title>
        <authorList>
            <person name="Kant R."/>
            <person name="van Passel M.W."/>
            <person name="Palva A."/>
            <person name="Lucas S."/>
            <person name="Lapidus A."/>
            <person name="Glavina Del Rio T."/>
            <person name="Dalin E."/>
            <person name="Tice H."/>
            <person name="Bruce D."/>
            <person name="Goodwin L."/>
            <person name="Pitluck S."/>
            <person name="Larimer F.W."/>
            <person name="Land M.L."/>
            <person name="Hauser L."/>
            <person name="Sangwan P."/>
            <person name="de Vos W.M."/>
            <person name="Janssen P.H."/>
            <person name="Smidt H."/>
        </authorList>
    </citation>
    <scope>NUCLEOTIDE SEQUENCE [LARGE SCALE GENOMIC DNA]</scope>
    <source>
        <strain evidence="2 3">Ellin428</strain>
    </source>
</reference>
<keyword evidence="1" id="KW-0732">Signal</keyword>
<dbReference type="InParanoid" id="B4D304"/>
<evidence type="ECO:0000256" key="1">
    <source>
        <dbReference type="SAM" id="SignalP"/>
    </source>
</evidence>
<dbReference type="Proteomes" id="UP000005824">
    <property type="component" value="Unassembled WGS sequence"/>
</dbReference>
<accession>B4D304</accession>
<dbReference type="Gene3D" id="2.60.120.560">
    <property type="entry name" value="Exo-inulinase, domain 1"/>
    <property type="match status" value="1"/>
</dbReference>
<evidence type="ECO:0000313" key="3">
    <source>
        <dbReference type="Proteomes" id="UP000005824"/>
    </source>
</evidence>
<proteinExistence type="predicted"/>
<dbReference type="AlphaFoldDB" id="B4D304"/>
<feature type="chain" id="PRO_5002803099" description="3-keto-disaccharide hydrolase domain-containing protein" evidence="1">
    <location>
        <begin position="50"/>
        <end position="279"/>
    </location>
</feature>
<organism evidence="2 3">
    <name type="scientific">Chthoniobacter flavus Ellin428</name>
    <dbReference type="NCBI Taxonomy" id="497964"/>
    <lineage>
        <taxon>Bacteria</taxon>
        <taxon>Pseudomonadati</taxon>
        <taxon>Verrucomicrobiota</taxon>
        <taxon>Spartobacteria</taxon>
        <taxon>Chthoniobacterales</taxon>
        <taxon>Chthoniobacteraceae</taxon>
        <taxon>Chthoniobacter</taxon>
    </lineage>
</organism>
<gene>
    <name evidence="2" type="ORF">CfE428DRAFT_3292</name>
</gene>
<name>B4D304_9BACT</name>
<evidence type="ECO:0008006" key="4">
    <source>
        <dbReference type="Google" id="ProtNLM"/>
    </source>
</evidence>
<dbReference type="eggNOG" id="ENOG502ZBHA">
    <property type="taxonomic scope" value="Bacteria"/>
</dbReference>
<feature type="signal peptide" evidence="1">
    <location>
        <begin position="1"/>
        <end position="49"/>
    </location>
</feature>
<evidence type="ECO:0000313" key="2">
    <source>
        <dbReference type="EMBL" id="EDY19115.1"/>
    </source>
</evidence>
<comment type="caution">
    <text evidence="2">The sequence shown here is derived from an EMBL/GenBank/DDBJ whole genome shotgun (WGS) entry which is preliminary data.</text>
</comment>
<protein>
    <recommendedName>
        <fullName evidence="4">3-keto-disaccharide hydrolase domain-containing protein</fullName>
    </recommendedName>
</protein>
<sequence length="279" mass="30259" precursor="true">MPFTCRFFNFADGRGLPLRVDSASRIRFPICMNLRLFSPILLVAASAFAADAPKLPSIPTEPIAKKKELLFSDDFNRTELGKPWAIVVPTFSIENGTLKGTQMRFDAPAVEATAGAPAKPAVKGHQAVIGNDIPTKDSVIEFRFKLGGAQSVTAEYDDRKFNGSHYGHICMARIAADKITLVDQKGLAVARPEGATGEPPAPAGRKNAAFPITLDPATWHTFMLETVNDTMRVTIDGKPVAFLQSPGIAHPTKSKVEFGCMGKDGFFDDLKIWNAEPVK</sequence>
<keyword evidence="3" id="KW-1185">Reference proteome</keyword>
<dbReference type="EMBL" id="ABVL01000009">
    <property type="protein sequence ID" value="EDY19115.1"/>
    <property type="molecule type" value="Genomic_DNA"/>
</dbReference>